<dbReference type="GO" id="GO:0003677">
    <property type="term" value="F:DNA binding"/>
    <property type="evidence" value="ECO:0007669"/>
    <property type="project" value="InterPro"/>
</dbReference>
<feature type="compositionally biased region" description="Basic residues" evidence="5">
    <location>
        <begin position="44"/>
        <end position="56"/>
    </location>
</feature>
<dbReference type="PANTHER" id="PTHR13408">
    <property type="entry name" value="DNA-DIRECTED RNA POLYMERASE III"/>
    <property type="match status" value="1"/>
</dbReference>
<dbReference type="PANTHER" id="PTHR13408:SF0">
    <property type="entry name" value="DNA-DIRECTED RNA POLYMERASE III SUBUNIT RPC4"/>
    <property type="match status" value="1"/>
</dbReference>
<feature type="compositionally biased region" description="Basic and acidic residues" evidence="5">
    <location>
        <begin position="58"/>
        <end position="68"/>
    </location>
</feature>
<dbReference type="InterPro" id="IPR007811">
    <property type="entry name" value="RPC4"/>
</dbReference>
<dbReference type="GO" id="GO:0005666">
    <property type="term" value="C:RNA polymerase III complex"/>
    <property type="evidence" value="ECO:0007669"/>
    <property type="project" value="InterPro"/>
</dbReference>
<evidence type="ECO:0000256" key="1">
    <source>
        <dbReference type="ARBA" id="ARBA00004123"/>
    </source>
</evidence>
<dbReference type="EMBL" id="UXUI01008797">
    <property type="protein sequence ID" value="VDD92396.1"/>
    <property type="molecule type" value="Genomic_DNA"/>
</dbReference>
<feature type="compositionally biased region" description="Polar residues" evidence="5">
    <location>
        <begin position="70"/>
        <end position="80"/>
    </location>
</feature>
<evidence type="ECO:0000313" key="7">
    <source>
        <dbReference type="Proteomes" id="UP000274131"/>
    </source>
</evidence>
<organism evidence="8">
    <name type="scientific">Enterobius vermicularis</name>
    <name type="common">Human pinworm</name>
    <dbReference type="NCBI Taxonomy" id="51028"/>
    <lineage>
        <taxon>Eukaryota</taxon>
        <taxon>Metazoa</taxon>
        <taxon>Ecdysozoa</taxon>
        <taxon>Nematoda</taxon>
        <taxon>Chromadorea</taxon>
        <taxon>Rhabditida</taxon>
        <taxon>Spirurina</taxon>
        <taxon>Oxyuridomorpha</taxon>
        <taxon>Oxyuroidea</taxon>
        <taxon>Oxyuridae</taxon>
        <taxon>Enterobius</taxon>
    </lineage>
</organism>
<dbReference type="STRING" id="51028.A0A0N4VAX2"/>
<gene>
    <name evidence="6" type="ORF">EVEC_LOCUS7147</name>
</gene>
<evidence type="ECO:0000256" key="5">
    <source>
        <dbReference type="SAM" id="MobiDB-lite"/>
    </source>
</evidence>
<dbReference type="GO" id="GO:0042797">
    <property type="term" value="P:tRNA transcription by RNA polymerase III"/>
    <property type="evidence" value="ECO:0007669"/>
    <property type="project" value="TreeGrafter"/>
</dbReference>
<keyword evidence="2" id="KW-0240">DNA-directed RNA polymerase</keyword>
<evidence type="ECO:0000256" key="2">
    <source>
        <dbReference type="ARBA" id="ARBA00022478"/>
    </source>
</evidence>
<name>A0A0N4VAX2_ENTVE</name>
<evidence type="ECO:0000313" key="6">
    <source>
        <dbReference type="EMBL" id="VDD92396.1"/>
    </source>
</evidence>
<evidence type="ECO:0000256" key="3">
    <source>
        <dbReference type="ARBA" id="ARBA00023163"/>
    </source>
</evidence>
<accession>A0A0N4VAX2</accession>
<dbReference type="Proteomes" id="UP000274131">
    <property type="component" value="Unassembled WGS sequence"/>
</dbReference>
<feature type="compositionally biased region" description="Basic and acidic residues" evidence="5">
    <location>
        <begin position="82"/>
        <end position="95"/>
    </location>
</feature>
<evidence type="ECO:0000313" key="8">
    <source>
        <dbReference type="WBParaSite" id="EVEC_0000766301-mRNA-1"/>
    </source>
</evidence>
<keyword evidence="3" id="KW-0804">Transcription</keyword>
<protein>
    <submittedName>
        <fullName evidence="8">DNA-directed RNA polymerase III subunit RPC5</fullName>
    </submittedName>
</protein>
<comment type="subcellular location">
    <subcellularLocation>
        <location evidence="1">Nucleus</location>
    </subcellularLocation>
</comment>
<keyword evidence="4" id="KW-0539">Nucleus</keyword>
<dbReference type="AlphaFoldDB" id="A0A0N4VAX2"/>
<dbReference type="Pfam" id="PF05132">
    <property type="entry name" value="RNA_pol_Rpc4"/>
    <property type="match status" value="1"/>
</dbReference>
<dbReference type="WBParaSite" id="EVEC_0000766301-mRNA-1">
    <property type="protein sequence ID" value="EVEC_0000766301-mRNA-1"/>
    <property type="gene ID" value="EVEC_0000766301"/>
</dbReference>
<feature type="region of interest" description="Disordered" evidence="5">
    <location>
        <begin position="258"/>
        <end position="286"/>
    </location>
</feature>
<keyword evidence="7" id="KW-1185">Reference proteome</keyword>
<reference evidence="6 7" key="2">
    <citation type="submission" date="2018-10" db="EMBL/GenBank/DDBJ databases">
        <authorList>
            <consortium name="Pathogen Informatics"/>
        </authorList>
    </citation>
    <scope>NUCLEOTIDE SEQUENCE [LARGE SCALE GENOMIC DNA]</scope>
</reference>
<evidence type="ECO:0000256" key="4">
    <source>
        <dbReference type="ARBA" id="ARBA00023242"/>
    </source>
</evidence>
<feature type="region of interest" description="Disordered" evidence="5">
    <location>
        <begin position="1"/>
        <end position="103"/>
    </location>
</feature>
<proteinExistence type="predicted"/>
<dbReference type="OrthoDB" id="5836119at2759"/>
<sequence length="449" mass="50079">MSERGRGKLLRGGLKKANFLPNLSVAGKREVAGQPSSKGTNKEKRGRGGRGPRGIRGRGGDRESRKPNYIEQTGIFSSGLNDDGRHDRPKLRDELPLVGLPHAKKPDKDVEICESLDTKRITYATEWLSDEEGDMEELAELLRDEFISDLKGGGVKPLVLPFSDELQFDDTVEDVVKKEVDETFNVASSSKISSEIKKLPLREMEENLKSRLKEEDVCLGNPTSASSREATALLGKISKAERDSLMLWQLPSTLSVLASGSRDPDSSGSGEHSQKPSKRGEPCHCLHDLPSGTELGVLRVRKSGRAELAVGDMLPLDVTCAVPAHHQERFIYLQSVVMVRLEQQKKDGFGQIQSFKKEFSGEKQSENQLFVLGSLSNTFVCSHDFPQSLGMRKKVVLNSDNEKSRFTDSDDEVKALYAELHRLEKKEETWQHWAREYAHSPYGDSCEKE</sequence>
<reference evidence="8" key="1">
    <citation type="submission" date="2017-02" db="UniProtKB">
        <authorList>
            <consortium name="WormBaseParasite"/>
        </authorList>
    </citation>
    <scope>IDENTIFICATION</scope>
</reference>
<feature type="compositionally biased region" description="Basic and acidic residues" evidence="5">
    <location>
        <begin position="272"/>
        <end position="286"/>
    </location>
</feature>